<comment type="caution">
    <text evidence="2">The sequence shown here is derived from an EMBL/GenBank/DDBJ whole genome shotgun (WGS) entry which is preliminary data.</text>
</comment>
<dbReference type="Pfam" id="PF12100">
    <property type="entry name" value="DUF3576"/>
    <property type="match status" value="1"/>
</dbReference>
<accession>A0A258DBT4</accession>
<dbReference type="EMBL" id="NCDQ01000040">
    <property type="protein sequence ID" value="OYX05281.1"/>
    <property type="molecule type" value="Genomic_DNA"/>
</dbReference>
<evidence type="ECO:0000256" key="1">
    <source>
        <dbReference type="SAM" id="MobiDB-lite"/>
    </source>
</evidence>
<dbReference type="Proteomes" id="UP000215616">
    <property type="component" value="Unassembled WGS sequence"/>
</dbReference>
<dbReference type="InterPro" id="IPR021959">
    <property type="entry name" value="DUF3576"/>
</dbReference>
<gene>
    <name evidence="2" type="ORF">B7Z12_03980</name>
</gene>
<protein>
    <recommendedName>
        <fullName evidence="4">DUF3576 domain-containing protein</fullName>
    </recommendedName>
</protein>
<feature type="region of interest" description="Disordered" evidence="1">
    <location>
        <begin position="1"/>
        <end position="21"/>
    </location>
</feature>
<proteinExistence type="predicted"/>
<dbReference type="AlphaFoldDB" id="A0A258DBT4"/>
<name>A0A258DBT4_CAUVI</name>
<evidence type="ECO:0000313" key="2">
    <source>
        <dbReference type="EMBL" id="OYX05281.1"/>
    </source>
</evidence>
<organism evidence="2 3">
    <name type="scientific">Caulobacter vibrioides</name>
    <name type="common">Caulobacter crescentus</name>
    <dbReference type="NCBI Taxonomy" id="155892"/>
    <lineage>
        <taxon>Bacteria</taxon>
        <taxon>Pseudomonadati</taxon>
        <taxon>Pseudomonadota</taxon>
        <taxon>Alphaproteobacteria</taxon>
        <taxon>Caulobacterales</taxon>
        <taxon>Caulobacteraceae</taxon>
        <taxon>Caulobacter</taxon>
    </lineage>
</organism>
<evidence type="ECO:0008006" key="4">
    <source>
        <dbReference type="Google" id="ProtNLM"/>
    </source>
</evidence>
<reference evidence="2 3" key="1">
    <citation type="submission" date="2017-03" db="EMBL/GenBank/DDBJ databases">
        <title>Lifting the veil on microbial sulfur biogeochemistry in mining wastewaters.</title>
        <authorList>
            <person name="Kantor R.S."/>
            <person name="Colenbrander Nelson T."/>
            <person name="Marshall S."/>
            <person name="Bennett D."/>
            <person name="Apte S."/>
            <person name="Camacho D."/>
            <person name="Thomas B.C."/>
            <person name="Warren L.A."/>
            <person name="Banfield J.F."/>
        </authorList>
    </citation>
    <scope>NUCLEOTIDE SEQUENCE [LARGE SCALE GENOMIC DNA]</scope>
    <source>
        <strain evidence="2">32-67-7</strain>
    </source>
</reference>
<sequence>MAGMRSTGVWSHGPAQSTIQSTPVAVRSRDSCFEAAQPCYRPAPGRGGAPGRANSVGETLERGTMAFERGSVMRGVAAGVLALSMLGVTACASNKAPKTFSGQSEEPSLNPFKRFGGGNKAPATEGSIGVNGYLWRASLDTLAFMPLASADPYGGVIVTDWYVNPETPAERFKATVYILDTRLRADGLNVTVFKQTKDINGAWADTPVSDQTAADIENAILTRARQLRLSNIKG</sequence>
<evidence type="ECO:0000313" key="3">
    <source>
        <dbReference type="Proteomes" id="UP000215616"/>
    </source>
</evidence>